<proteinExistence type="predicted"/>
<dbReference type="Pfam" id="PF01969">
    <property type="entry name" value="Ni_insertion"/>
    <property type="match status" value="1"/>
</dbReference>
<dbReference type="Gene3D" id="3.10.20.300">
    <property type="entry name" value="mk0293 like domain"/>
    <property type="match status" value="1"/>
</dbReference>
<evidence type="ECO:0000313" key="2">
    <source>
        <dbReference type="EMBL" id="ETX00645.1"/>
    </source>
</evidence>
<dbReference type="InterPro" id="IPR002822">
    <property type="entry name" value="Ni_insertion"/>
</dbReference>
<dbReference type="PANTHER" id="PTHR36566:SF1">
    <property type="entry name" value="PYRIDINIUM-3,5-BISTHIOCARBOXYLIC ACID MONONUCLEOTIDE NICKEL INSERTION PROTEIN"/>
    <property type="match status" value="1"/>
</dbReference>
<dbReference type="Proteomes" id="UP000019140">
    <property type="component" value="Unassembled WGS sequence"/>
</dbReference>
<dbReference type="PANTHER" id="PTHR36566">
    <property type="entry name" value="NICKEL INSERTION PROTEIN-RELATED"/>
    <property type="match status" value="1"/>
</dbReference>
<dbReference type="PATRIC" id="fig|1429439.4.peg.6522"/>
<keyword evidence="3" id="KW-1185">Reference proteome</keyword>
<dbReference type="AlphaFoldDB" id="W4LRX2"/>
<dbReference type="HOGENOM" id="CLU_028523_2_1_7"/>
<comment type="caution">
    <text evidence="2">The sequence shown here is derived from an EMBL/GenBank/DDBJ whole genome shotgun (WGS) entry which is preliminary data.</text>
</comment>
<evidence type="ECO:0000313" key="3">
    <source>
        <dbReference type="Proteomes" id="UP000019140"/>
    </source>
</evidence>
<keyword evidence="1" id="KW-0533">Nickel</keyword>
<gene>
    <name evidence="2" type="ORF">ETSY2_38690</name>
</gene>
<evidence type="ECO:0008006" key="4">
    <source>
        <dbReference type="Google" id="ProtNLM"/>
    </source>
</evidence>
<reference evidence="2 3" key="1">
    <citation type="journal article" date="2014" name="Nature">
        <title>An environmental bacterial taxon with a large and distinct metabolic repertoire.</title>
        <authorList>
            <person name="Wilson M.C."/>
            <person name="Mori T."/>
            <person name="Ruckert C."/>
            <person name="Uria A.R."/>
            <person name="Helf M.J."/>
            <person name="Takada K."/>
            <person name="Gernert C."/>
            <person name="Steffens U.A."/>
            <person name="Heycke N."/>
            <person name="Schmitt S."/>
            <person name="Rinke C."/>
            <person name="Helfrich E.J."/>
            <person name="Brachmann A.O."/>
            <person name="Gurgui C."/>
            <person name="Wakimoto T."/>
            <person name="Kracht M."/>
            <person name="Crusemann M."/>
            <person name="Hentschel U."/>
            <person name="Abe I."/>
            <person name="Matsunaga S."/>
            <person name="Kalinowski J."/>
            <person name="Takeyama H."/>
            <person name="Piel J."/>
        </authorList>
    </citation>
    <scope>NUCLEOTIDE SEQUENCE [LARGE SCALE GENOMIC DNA]</scope>
    <source>
        <strain evidence="3">TSY2</strain>
    </source>
</reference>
<dbReference type="EMBL" id="AZHX01001708">
    <property type="protein sequence ID" value="ETX00645.1"/>
    <property type="molecule type" value="Genomic_DNA"/>
</dbReference>
<organism evidence="2 3">
    <name type="scientific">Candidatus Entotheonella gemina</name>
    <dbReference type="NCBI Taxonomy" id="1429439"/>
    <lineage>
        <taxon>Bacteria</taxon>
        <taxon>Pseudomonadati</taxon>
        <taxon>Nitrospinota/Tectimicrobiota group</taxon>
        <taxon>Candidatus Tectimicrobiota</taxon>
        <taxon>Candidatus Entotheonellia</taxon>
        <taxon>Candidatus Entotheonellales</taxon>
        <taxon>Candidatus Entotheonellaceae</taxon>
        <taxon>Candidatus Entotheonella</taxon>
    </lineage>
</organism>
<dbReference type="Gene3D" id="3.30.70.1380">
    <property type="entry name" value="Transcriptional regulatory protein pf0864 domain like"/>
    <property type="match status" value="1"/>
</dbReference>
<sequence length="398" mass="43167">MRVAYIQASTGVRGAALLGALLDAGASIETIQRGWQQLALPAAETVAQRVTFAGQTATAVQLTTPDLTSFLALHHHTGFGRLLEASQLPERVRQPLLAMVRRFLSAVENRYPDGPPQALFTAWLTDLLYLGSGVVLALDELDVEGCEVSPLNLGSGHVEDDQTLQPIPHPLTAELVRDCPVVGSNVPGELTTIDGAAMVTALAARFGPLPSMTLWRTGYGLILQDEAPLPPYMQVMLGDVEGVVEGDRIAVLEANIDDMNPEFYEAIYARLFAQGALDVTLAPMMMKKNRPANKLTVLTPLELANAIAQSILLETSTFGVRMYEVQRRKLDRFWRDVETRCGVIPVKCGVLDGRIVQAAPEYDACRQLAEEHGIPVRLIYAEAAGRASVWLGESSEGD</sequence>
<name>W4LRX2_9BACT</name>
<protein>
    <recommendedName>
        <fullName evidence="4">Nickel insertion protein</fullName>
    </recommendedName>
</protein>
<evidence type="ECO:0000256" key="1">
    <source>
        <dbReference type="ARBA" id="ARBA00022596"/>
    </source>
</evidence>
<accession>W4LRX2</accession>